<reference evidence="12 13" key="1">
    <citation type="submission" date="2013-03" db="EMBL/GenBank/DDBJ databases">
        <title>Assembly of a new bacterial strain Brevibacillus borstelensis AK1.</title>
        <authorList>
            <person name="Rajan I."/>
            <person name="PoliReddy D."/>
            <person name="Sugumar T."/>
            <person name="Rathinam K."/>
            <person name="Alqarawi S."/>
            <person name="Khalil A.B."/>
            <person name="Sivakumar N."/>
        </authorList>
    </citation>
    <scope>NUCLEOTIDE SEQUENCE [LARGE SCALE GENOMIC DNA]</scope>
    <source>
        <strain evidence="12 13">AK1</strain>
    </source>
</reference>
<dbReference type="Pfam" id="PF16916">
    <property type="entry name" value="ZT_dimer"/>
    <property type="match status" value="1"/>
</dbReference>
<protein>
    <submittedName>
        <fullName evidence="12">Cadmium, cobalt and zinc/H(+)-K(+) antiporter</fullName>
    </submittedName>
</protein>
<feature type="transmembrane region" description="Helical" evidence="9">
    <location>
        <begin position="125"/>
        <end position="149"/>
    </location>
</feature>
<dbReference type="AlphaFoldDB" id="M8DC82"/>
<dbReference type="EMBL" id="APBN01000002">
    <property type="protein sequence ID" value="EMT53909.1"/>
    <property type="molecule type" value="Genomic_DNA"/>
</dbReference>
<feature type="region of interest" description="Disordered" evidence="8">
    <location>
        <begin position="1"/>
        <end position="20"/>
    </location>
</feature>
<dbReference type="GO" id="GO:0005385">
    <property type="term" value="F:zinc ion transmembrane transporter activity"/>
    <property type="evidence" value="ECO:0007669"/>
    <property type="project" value="TreeGrafter"/>
</dbReference>
<accession>M8DC82</accession>
<evidence type="ECO:0000256" key="5">
    <source>
        <dbReference type="ARBA" id="ARBA00022989"/>
    </source>
</evidence>
<dbReference type="InterPro" id="IPR036837">
    <property type="entry name" value="Cation_efflux_CTD_sf"/>
</dbReference>
<comment type="caution">
    <text evidence="12">The sequence shown here is derived from an EMBL/GenBank/DDBJ whole genome shotgun (WGS) entry which is preliminary data.</text>
</comment>
<keyword evidence="3" id="KW-0813">Transport</keyword>
<keyword evidence="6" id="KW-0406">Ion transport</keyword>
<dbReference type="Pfam" id="PF01545">
    <property type="entry name" value="Cation_efflux"/>
    <property type="match status" value="1"/>
</dbReference>
<gene>
    <name evidence="12" type="ORF">I532_07835</name>
</gene>
<evidence type="ECO:0000256" key="7">
    <source>
        <dbReference type="ARBA" id="ARBA00023136"/>
    </source>
</evidence>
<dbReference type="PANTHER" id="PTHR11562">
    <property type="entry name" value="CATION EFFLUX PROTEIN/ ZINC TRANSPORTER"/>
    <property type="match status" value="1"/>
</dbReference>
<evidence type="ECO:0000256" key="8">
    <source>
        <dbReference type="SAM" id="MobiDB-lite"/>
    </source>
</evidence>
<evidence type="ECO:0000256" key="6">
    <source>
        <dbReference type="ARBA" id="ARBA00023065"/>
    </source>
</evidence>
<dbReference type="InterPro" id="IPR058533">
    <property type="entry name" value="Cation_efflux_TM"/>
</dbReference>
<evidence type="ECO:0000313" key="13">
    <source>
        <dbReference type="Proteomes" id="UP000012081"/>
    </source>
</evidence>
<comment type="subcellular location">
    <subcellularLocation>
        <location evidence="1">Membrane</location>
        <topology evidence="1">Multi-pass membrane protein</topology>
    </subcellularLocation>
</comment>
<dbReference type="RefSeq" id="WP_003387463.1">
    <property type="nucleotide sequence ID" value="NZ_APBN01000002.1"/>
</dbReference>
<feature type="region of interest" description="Disordered" evidence="8">
    <location>
        <begin position="310"/>
        <end position="385"/>
    </location>
</feature>
<feature type="compositionally biased region" description="Basic and acidic residues" evidence="8">
    <location>
        <begin position="340"/>
        <end position="350"/>
    </location>
</feature>
<dbReference type="Proteomes" id="UP000012081">
    <property type="component" value="Unassembled WGS sequence"/>
</dbReference>
<evidence type="ECO:0000313" key="12">
    <source>
        <dbReference type="EMBL" id="EMT53909.1"/>
    </source>
</evidence>
<evidence type="ECO:0000256" key="9">
    <source>
        <dbReference type="SAM" id="Phobius"/>
    </source>
</evidence>
<evidence type="ECO:0000256" key="4">
    <source>
        <dbReference type="ARBA" id="ARBA00022692"/>
    </source>
</evidence>
<name>M8DC82_9BACL</name>
<feature type="transmembrane region" description="Helical" evidence="9">
    <location>
        <begin position="161"/>
        <end position="182"/>
    </location>
</feature>
<dbReference type="GO" id="GO:0005886">
    <property type="term" value="C:plasma membrane"/>
    <property type="evidence" value="ECO:0007669"/>
    <property type="project" value="TreeGrafter"/>
</dbReference>
<dbReference type="Gene3D" id="1.20.1510.10">
    <property type="entry name" value="Cation efflux protein transmembrane domain"/>
    <property type="match status" value="1"/>
</dbReference>
<organism evidence="12 13">
    <name type="scientific">Brevibacillus borstelensis AK1</name>
    <dbReference type="NCBI Taxonomy" id="1300222"/>
    <lineage>
        <taxon>Bacteria</taxon>
        <taxon>Bacillati</taxon>
        <taxon>Bacillota</taxon>
        <taxon>Bacilli</taxon>
        <taxon>Bacillales</taxon>
        <taxon>Paenibacillaceae</taxon>
        <taxon>Brevibacillus</taxon>
    </lineage>
</organism>
<proteinExistence type="inferred from homology"/>
<dbReference type="STRING" id="1300222.I532_07835"/>
<evidence type="ECO:0000256" key="2">
    <source>
        <dbReference type="ARBA" id="ARBA00008873"/>
    </source>
</evidence>
<feature type="domain" description="Cation efflux protein cytoplasmic" evidence="11">
    <location>
        <begin position="223"/>
        <end position="297"/>
    </location>
</feature>
<dbReference type="PATRIC" id="fig|1300222.3.peg.1612"/>
<dbReference type="InterPro" id="IPR002524">
    <property type="entry name" value="Cation_efflux"/>
</dbReference>
<keyword evidence="5 9" id="KW-1133">Transmembrane helix</keyword>
<dbReference type="InterPro" id="IPR027470">
    <property type="entry name" value="Cation_efflux_CTD"/>
</dbReference>
<dbReference type="InterPro" id="IPR050681">
    <property type="entry name" value="CDF/SLC30A"/>
</dbReference>
<evidence type="ECO:0000256" key="1">
    <source>
        <dbReference type="ARBA" id="ARBA00004141"/>
    </source>
</evidence>
<feature type="domain" description="Cation efflux protein transmembrane" evidence="10">
    <location>
        <begin position="29"/>
        <end position="219"/>
    </location>
</feature>
<feature type="transmembrane region" description="Helical" evidence="9">
    <location>
        <begin position="89"/>
        <end position="113"/>
    </location>
</feature>
<comment type="similarity">
    <text evidence="2">Belongs to the cation diffusion facilitator (CDF) transporter (TC 2.A.4) family. SLC30A subfamily.</text>
</comment>
<dbReference type="NCBIfam" id="TIGR01297">
    <property type="entry name" value="CDF"/>
    <property type="match status" value="1"/>
</dbReference>
<evidence type="ECO:0000256" key="3">
    <source>
        <dbReference type="ARBA" id="ARBA00022448"/>
    </source>
</evidence>
<feature type="transmembrane region" description="Helical" evidence="9">
    <location>
        <begin position="59"/>
        <end position="77"/>
    </location>
</feature>
<evidence type="ECO:0000259" key="11">
    <source>
        <dbReference type="Pfam" id="PF16916"/>
    </source>
</evidence>
<keyword evidence="7 9" id="KW-0472">Membrane</keyword>
<evidence type="ECO:0000259" key="10">
    <source>
        <dbReference type="Pfam" id="PF01545"/>
    </source>
</evidence>
<dbReference type="GeneID" id="89500435"/>
<dbReference type="SUPFAM" id="SSF161111">
    <property type="entry name" value="Cation efflux protein transmembrane domain-like"/>
    <property type="match status" value="1"/>
</dbReference>
<keyword evidence="4 9" id="KW-0812">Transmembrane</keyword>
<dbReference type="PANTHER" id="PTHR11562:SF17">
    <property type="entry name" value="RE54080P-RELATED"/>
    <property type="match status" value="1"/>
</dbReference>
<dbReference type="SUPFAM" id="SSF160240">
    <property type="entry name" value="Cation efflux protein cytoplasmic domain-like"/>
    <property type="match status" value="1"/>
</dbReference>
<feature type="transmembrane region" description="Helical" evidence="9">
    <location>
        <begin position="188"/>
        <end position="208"/>
    </location>
</feature>
<dbReference type="OrthoDB" id="9809646at2"/>
<keyword evidence="13" id="KW-1185">Reference proteome</keyword>
<sequence>MGFHHHHGDSHDHSHHHHGKGASKRALGIALSIITVFLVVEVIGGFMTNSLALLSDAGHMLSDAMALLLSLLAFIMASRPPSAERTYGLHRFEILAALVNGVTLVVISLVILWEAYQRLWDPPEVASGTMVAIAAIGLFANIAAAFVLMRGDYKNNVNVRSAFLHVLGDLLGSVGAIIGGLLMMWFDWYLADPLISIIVAVLIMFSAWRVTKESVNILMEAVPSRIDTRKIKERLEQISGVQEVHDLHVWTVTSGFDSLTCHLTVHDSLPSYPILNEAIRILHDEFGIPHTTIQVENSSIRHAELACENHGDNHQKKQPWANVHGHDHGDNHGHKHDHRHDREHNHEHGYNHGHVHSHAPSDHDDHGSAPGHSRSHHHDNPKATS</sequence>
<feature type="transmembrane region" description="Helical" evidence="9">
    <location>
        <begin position="26"/>
        <end position="47"/>
    </location>
</feature>
<dbReference type="InterPro" id="IPR027469">
    <property type="entry name" value="Cation_efflux_TMD_sf"/>
</dbReference>